<reference evidence="1" key="1">
    <citation type="journal article" date="2020" name="Nature">
        <title>Giant virus diversity and host interactions through global metagenomics.</title>
        <authorList>
            <person name="Schulz F."/>
            <person name="Roux S."/>
            <person name="Paez-Espino D."/>
            <person name="Jungbluth S."/>
            <person name="Walsh D.A."/>
            <person name="Denef V.J."/>
            <person name="McMahon K.D."/>
            <person name="Konstantinidis K.T."/>
            <person name="Eloe-Fadrosh E.A."/>
            <person name="Kyrpides N.C."/>
            <person name="Woyke T."/>
        </authorList>
    </citation>
    <scope>NUCLEOTIDE SEQUENCE</scope>
    <source>
        <strain evidence="1">GVMAG-S-1101164-164</strain>
    </source>
</reference>
<dbReference type="EMBL" id="MN740745">
    <property type="protein sequence ID" value="QHU09812.1"/>
    <property type="molecule type" value="Genomic_DNA"/>
</dbReference>
<organism evidence="1">
    <name type="scientific">viral metagenome</name>
    <dbReference type="NCBI Taxonomy" id="1070528"/>
    <lineage>
        <taxon>unclassified sequences</taxon>
        <taxon>metagenomes</taxon>
        <taxon>organismal metagenomes</taxon>
    </lineage>
</organism>
<evidence type="ECO:0000313" key="1">
    <source>
        <dbReference type="EMBL" id="QHU09812.1"/>
    </source>
</evidence>
<sequence length="245" mass="28009">MPPRKKVQQVAVSETPVIFFLKISDSDQESILPADGHIEYSEILQNVELSKSERFNTEILKSVLDKVSCEKYNAQTVCFWCCNGFGWTACVLPKFYDTYKNIYIAEGHFCSPECALAYNYADCHLSDSSKWLQHCLLRTLYSEAYTTRDLTPAPPRSLLRMFGGSLDIAQYREYTSGDNHIVHSETPPIRLLFPSMNVQGPLRDIKKYVCLSSDVIEKASEHLRLRRTKPVNVNIPTLDMCFQTC</sequence>
<accession>A0A6C0JVM5</accession>
<evidence type="ECO:0008006" key="2">
    <source>
        <dbReference type="Google" id="ProtNLM"/>
    </source>
</evidence>
<proteinExistence type="predicted"/>
<dbReference type="AlphaFoldDB" id="A0A6C0JVM5"/>
<protein>
    <recommendedName>
        <fullName evidence="2">MYM-type domain-containing protein</fullName>
    </recommendedName>
</protein>
<name>A0A6C0JVM5_9ZZZZ</name>